<evidence type="ECO:0000313" key="3">
    <source>
        <dbReference type="Proteomes" id="UP000028006"/>
    </source>
</evidence>
<dbReference type="Proteomes" id="UP000028006">
    <property type="component" value="Unassembled WGS sequence"/>
</dbReference>
<evidence type="ECO:0000313" key="2">
    <source>
        <dbReference type="EMBL" id="KEQ12778.1"/>
    </source>
</evidence>
<keyword evidence="3" id="KW-1185">Reference proteome</keyword>
<evidence type="ECO:0000256" key="1">
    <source>
        <dbReference type="SAM" id="MobiDB-lite"/>
    </source>
</evidence>
<sequence>MPGGKGFARQAPKDKLHRLTYAHCRFELRSVSPDYNHRISGVKSKNGKSQAGEEVASSQNVTGYKLNW</sequence>
<dbReference type="EMBL" id="JOKG01000004">
    <property type="protein sequence ID" value="KEQ12778.1"/>
    <property type="molecule type" value="Genomic_DNA"/>
</dbReference>
<name>A0A081N2V5_9GAMM</name>
<proteinExistence type="predicted"/>
<gene>
    <name evidence="2" type="ORF">GZ77_20150</name>
</gene>
<dbReference type="AlphaFoldDB" id="A0A081N2V5"/>
<protein>
    <submittedName>
        <fullName evidence="2">Uncharacterized protein</fullName>
    </submittedName>
</protein>
<feature type="region of interest" description="Disordered" evidence="1">
    <location>
        <begin position="37"/>
        <end position="68"/>
    </location>
</feature>
<reference evidence="2 3" key="1">
    <citation type="submission" date="2014-06" db="EMBL/GenBank/DDBJ databases">
        <title>Whole Genome Sequences of Three Symbiotic Endozoicomonas Bacteria.</title>
        <authorList>
            <person name="Neave M.J."/>
            <person name="Apprill A."/>
            <person name="Voolstra C.R."/>
        </authorList>
    </citation>
    <scope>NUCLEOTIDE SEQUENCE [LARGE SCALE GENOMIC DNA]</scope>
    <source>
        <strain evidence="2 3">LMG 24815</strain>
    </source>
</reference>
<organism evidence="2 3">
    <name type="scientific">Endozoicomonas montiporae</name>
    <dbReference type="NCBI Taxonomy" id="1027273"/>
    <lineage>
        <taxon>Bacteria</taxon>
        <taxon>Pseudomonadati</taxon>
        <taxon>Pseudomonadota</taxon>
        <taxon>Gammaproteobacteria</taxon>
        <taxon>Oceanospirillales</taxon>
        <taxon>Endozoicomonadaceae</taxon>
        <taxon>Endozoicomonas</taxon>
    </lineage>
</organism>
<comment type="caution">
    <text evidence="2">The sequence shown here is derived from an EMBL/GenBank/DDBJ whole genome shotgun (WGS) entry which is preliminary data.</text>
</comment>
<accession>A0A081N2V5</accession>